<dbReference type="GO" id="GO:0008234">
    <property type="term" value="F:cysteine-type peptidase activity"/>
    <property type="evidence" value="ECO:0007669"/>
    <property type="project" value="UniProtKB-KW"/>
</dbReference>
<evidence type="ECO:0000313" key="6">
    <source>
        <dbReference type="EMBL" id="HIX35698.1"/>
    </source>
</evidence>
<evidence type="ECO:0000313" key="7">
    <source>
        <dbReference type="Proteomes" id="UP000824231"/>
    </source>
</evidence>
<evidence type="ECO:0000256" key="4">
    <source>
        <dbReference type="PIRSR" id="PIRSR605754-1"/>
    </source>
</evidence>
<dbReference type="Gene3D" id="2.40.260.10">
    <property type="entry name" value="Sortase"/>
    <property type="match status" value="1"/>
</dbReference>
<gene>
    <name evidence="6" type="ORF">H9856_04795</name>
</gene>
<accession>A0A9D1VIT8</accession>
<reference evidence="6" key="1">
    <citation type="journal article" date="2021" name="PeerJ">
        <title>Extensive microbial diversity within the chicken gut microbiome revealed by metagenomics and culture.</title>
        <authorList>
            <person name="Gilroy R."/>
            <person name="Ravi A."/>
            <person name="Getino M."/>
            <person name="Pursley I."/>
            <person name="Horton D.L."/>
            <person name="Alikhan N.F."/>
            <person name="Baker D."/>
            <person name="Gharbi K."/>
            <person name="Hall N."/>
            <person name="Watson M."/>
            <person name="Adriaenssens E.M."/>
            <person name="Foster-Nyarko E."/>
            <person name="Jarju S."/>
            <person name="Secka A."/>
            <person name="Antonio M."/>
            <person name="Oren A."/>
            <person name="Chaudhuri R.R."/>
            <person name="La Ragione R."/>
            <person name="Hildebrand F."/>
            <person name="Pallen M.J."/>
        </authorList>
    </citation>
    <scope>NUCLEOTIDE SEQUENCE</scope>
    <source>
        <strain evidence="6">ChiSxjej3B15-572</strain>
    </source>
</reference>
<keyword evidence="1" id="KW-0645">Protease</keyword>
<evidence type="ECO:0000256" key="5">
    <source>
        <dbReference type="SAM" id="Phobius"/>
    </source>
</evidence>
<evidence type="ECO:0000256" key="2">
    <source>
        <dbReference type="ARBA" id="ARBA00022801"/>
    </source>
</evidence>
<keyword evidence="5" id="KW-1133">Transmembrane helix</keyword>
<dbReference type="InterPro" id="IPR023365">
    <property type="entry name" value="Sortase_dom-sf"/>
</dbReference>
<sequence>MKRRNWLRWTAVVILLVVSLIMIFNNQIKYYLVNGYRPQVTRQSIKKNQSKKGNYDFSNVKDLNLQTVAKNRANKQNVNVIGTIAIPDIDMSIPIAKGVDNNTLALAAGTMREDQEMGKGNYALAGHNMANGSKILFSPLYYHAKVGQKVYITDLNKVYTYKITQRKFIDADRVDVVDNTQKPIITLITCDSTGARRLMIRGKLVKVQKFKNAPVKVQKALSSKYTNQ</sequence>
<organism evidence="6 7">
    <name type="scientific">Candidatus Limosilactobacillus merdigallinarum</name>
    <dbReference type="NCBI Taxonomy" id="2838652"/>
    <lineage>
        <taxon>Bacteria</taxon>
        <taxon>Bacillati</taxon>
        <taxon>Bacillota</taxon>
        <taxon>Bacilli</taxon>
        <taxon>Lactobacillales</taxon>
        <taxon>Lactobacillaceae</taxon>
        <taxon>Limosilactobacillus</taxon>
    </lineage>
</organism>
<reference evidence="6" key="2">
    <citation type="submission" date="2021-04" db="EMBL/GenBank/DDBJ databases">
        <authorList>
            <person name="Gilroy R."/>
        </authorList>
    </citation>
    <scope>NUCLEOTIDE SEQUENCE</scope>
    <source>
        <strain evidence="6">ChiSxjej3B15-572</strain>
    </source>
</reference>
<keyword evidence="2" id="KW-0378">Hydrolase</keyword>
<dbReference type="Pfam" id="PF04203">
    <property type="entry name" value="Sortase"/>
    <property type="match status" value="1"/>
</dbReference>
<dbReference type="Proteomes" id="UP000824231">
    <property type="component" value="Unassembled WGS sequence"/>
</dbReference>
<dbReference type="AlphaFoldDB" id="A0A9D1VIT8"/>
<evidence type="ECO:0000256" key="3">
    <source>
        <dbReference type="ARBA" id="ARBA00022807"/>
    </source>
</evidence>
<feature type="active site" description="Acyl-thioester intermediate" evidence="4">
    <location>
        <position position="190"/>
    </location>
</feature>
<keyword evidence="5" id="KW-0812">Transmembrane</keyword>
<dbReference type="GO" id="GO:0006508">
    <property type="term" value="P:proteolysis"/>
    <property type="evidence" value="ECO:0007669"/>
    <property type="project" value="UniProtKB-KW"/>
</dbReference>
<dbReference type="SUPFAM" id="SSF63817">
    <property type="entry name" value="Sortase"/>
    <property type="match status" value="1"/>
</dbReference>
<feature type="transmembrane region" description="Helical" evidence="5">
    <location>
        <begin position="6"/>
        <end position="24"/>
    </location>
</feature>
<dbReference type="EMBL" id="DXFH01000019">
    <property type="protein sequence ID" value="HIX35698.1"/>
    <property type="molecule type" value="Genomic_DNA"/>
</dbReference>
<dbReference type="InterPro" id="IPR042007">
    <property type="entry name" value="Sortase_A"/>
</dbReference>
<evidence type="ECO:0000256" key="1">
    <source>
        <dbReference type="ARBA" id="ARBA00022670"/>
    </source>
</evidence>
<dbReference type="CDD" id="cd06165">
    <property type="entry name" value="Sortase_A"/>
    <property type="match status" value="1"/>
</dbReference>
<name>A0A9D1VIT8_9LACO</name>
<feature type="active site" description="Proton donor/acceptor" evidence="4">
    <location>
        <position position="127"/>
    </location>
</feature>
<comment type="caution">
    <text evidence="6">The sequence shown here is derived from an EMBL/GenBank/DDBJ whole genome shotgun (WGS) entry which is preliminary data.</text>
</comment>
<keyword evidence="5" id="KW-0472">Membrane</keyword>
<proteinExistence type="predicted"/>
<dbReference type="InterPro" id="IPR005754">
    <property type="entry name" value="Sortase"/>
</dbReference>
<protein>
    <submittedName>
        <fullName evidence="6">Class A sortase</fullName>
    </submittedName>
</protein>
<dbReference type="NCBIfam" id="TIGR01076">
    <property type="entry name" value="sortase_fam"/>
    <property type="match status" value="1"/>
</dbReference>
<keyword evidence="3" id="KW-0788">Thiol protease</keyword>